<proteinExistence type="predicted"/>
<dbReference type="RefSeq" id="WP_085313728.1">
    <property type="nucleotide sequence ID" value="NZ_CP020750.1"/>
</dbReference>
<keyword evidence="1" id="KW-0614">Plasmid</keyword>
<geneLocation type="plasmid" evidence="1 2">
    <name>unnamed7</name>
</geneLocation>
<dbReference type="InterPro" id="IPR024411">
    <property type="entry name" value="Tail_terminator_phage"/>
</dbReference>
<evidence type="ECO:0000313" key="2">
    <source>
        <dbReference type="Proteomes" id="UP000192932"/>
    </source>
</evidence>
<dbReference type="AlphaFoldDB" id="A0A1W6AJP4"/>
<dbReference type="EMBL" id="CP020750">
    <property type="protein sequence ID" value="ARJ26060.1"/>
    <property type="molecule type" value="Genomic_DNA"/>
</dbReference>
<gene>
    <name evidence="1" type="ORF">B7492_34075</name>
</gene>
<accession>A0A1W6AJP4</accession>
<protein>
    <submittedName>
        <fullName evidence="1">Minor capsid protein</fullName>
    </submittedName>
</protein>
<evidence type="ECO:0000313" key="1">
    <source>
        <dbReference type="EMBL" id="ARJ26060.1"/>
    </source>
</evidence>
<dbReference type="Proteomes" id="UP000192932">
    <property type="component" value="Plasmid unnamed7"/>
</dbReference>
<name>A0A1W6AJP4_BACMY</name>
<reference evidence="1 2" key="1">
    <citation type="submission" date="2017-04" db="EMBL/GenBank/DDBJ databases">
        <title>The Characteristic of a Fine Plant Growth-Promoting Rhizobacteria Bacillus mycoides Gnyt1 and its Whole Genome Sequencing Analysis.</title>
        <authorList>
            <person name="Li J.H."/>
            <person name="Yao T."/>
        </authorList>
    </citation>
    <scope>NUCLEOTIDE SEQUENCE [LARGE SCALE GENOMIC DNA]</scope>
    <source>
        <strain evidence="1 2">Gnyt1</strain>
        <plasmid evidence="2">Plasmid unnamed7</plasmid>
    </source>
</reference>
<organism evidence="1 2">
    <name type="scientific">Bacillus mycoides</name>
    <dbReference type="NCBI Taxonomy" id="1405"/>
    <lineage>
        <taxon>Bacteria</taxon>
        <taxon>Bacillati</taxon>
        <taxon>Bacillota</taxon>
        <taxon>Bacilli</taxon>
        <taxon>Bacillales</taxon>
        <taxon>Bacillaceae</taxon>
        <taxon>Bacillus</taxon>
        <taxon>Bacillus cereus group</taxon>
    </lineage>
</organism>
<sequence>MKWLIESVKKHLTNNLSKDIMFAPIKVDLLDIGTNNTPKKSIAIRMIPSAPGEQYFEGEIINKQFQVLVKSDNQLEVNNTTEAIARELNNVHRRVFHALDGSYTLRRLNVYVEPNFVEKTAANEWIYTALFSTELETGGN</sequence>
<dbReference type="Pfam" id="PF12691">
    <property type="entry name" value="Phage_tail_terminator_6"/>
    <property type="match status" value="1"/>
</dbReference>